<keyword evidence="2 4" id="KW-0238">DNA-binding</keyword>
<dbReference type="Proteomes" id="UP001501407">
    <property type="component" value="Unassembled WGS sequence"/>
</dbReference>
<keyword evidence="1" id="KW-0805">Transcription regulation</keyword>
<keyword evidence="3" id="KW-0804">Transcription</keyword>
<evidence type="ECO:0000256" key="1">
    <source>
        <dbReference type="ARBA" id="ARBA00023015"/>
    </source>
</evidence>
<reference evidence="7" key="1">
    <citation type="journal article" date="2019" name="Int. J. Syst. Evol. Microbiol.">
        <title>The Global Catalogue of Microorganisms (GCM) 10K type strain sequencing project: providing services to taxonomists for standard genome sequencing and annotation.</title>
        <authorList>
            <consortium name="The Broad Institute Genomics Platform"/>
            <consortium name="The Broad Institute Genome Sequencing Center for Infectious Disease"/>
            <person name="Wu L."/>
            <person name="Ma J."/>
        </authorList>
    </citation>
    <scope>NUCLEOTIDE SEQUENCE [LARGE SCALE GENOMIC DNA]</scope>
    <source>
        <strain evidence="7">JCM 18959</strain>
    </source>
</reference>
<accession>A0ABP9MC10</accession>
<dbReference type="PROSITE" id="PS01081">
    <property type="entry name" value="HTH_TETR_1"/>
    <property type="match status" value="1"/>
</dbReference>
<gene>
    <name evidence="6" type="ORF">GCM10025760_21750</name>
</gene>
<dbReference type="SUPFAM" id="SSF46689">
    <property type="entry name" value="Homeodomain-like"/>
    <property type="match status" value="1"/>
</dbReference>
<dbReference type="PROSITE" id="PS50977">
    <property type="entry name" value="HTH_TETR_2"/>
    <property type="match status" value="1"/>
</dbReference>
<dbReference type="EMBL" id="BAABKZ010000002">
    <property type="protein sequence ID" value="GAA5092703.1"/>
    <property type="molecule type" value="Genomic_DNA"/>
</dbReference>
<dbReference type="PANTHER" id="PTHR30055:SF238">
    <property type="entry name" value="MYCOFACTOCIN BIOSYNTHESIS TRANSCRIPTIONAL REGULATOR MFTR-RELATED"/>
    <property type="match status" value="1"/>
</dbReference>
<evidence type="ECO:0000256" key="2">
    <source>
        <dbReference type="ARBA" id="ARBA00023125"/>
    </source>
</evidence>
<sequence>MHSVTDSAEGLRERRRSETTRTLIRSARRLTAEHGLSGFTVEELCAEADVSRRTFFNYFASKDDAVLGIPLERSDAAAVARFLAHGSEGPALSPNLLTELALLAEERWRALDIAPDTVHDLFRAVEKEPRLLARMLELGAESEKFDARLIEQRENLPSGDLRAQVAAQVVGALVRSAAGEFLVPGSDDTFIDIFERRVAAARALFATQNALMGSPE</sequence>
<keyword evidence="7" id="KW-1185">Reference proteome</keyword>
<evidence type="ECO:0000313" key="7">
    <source>
        <dbReference type="Proteomes" id="UP001501407"/>
    </source>
</evidence>
<evidence type="ECO:0000313" key="6">
    <source>
        <dbReference type="EMBL" id="GAA5092703.1"/>
    </source>
</evidence>
<dbReference type="Gene3D" id="1.10.357.10">
    <property type="entry name" value="Tetracycline Repressor, domain 2"/>
    <property type="match status" value="1"/>
</dbReference>
<proteinExistence type="predicted"/>
<dbReference type="InterPro" id="IPR050109">
    <property type="entry name" value="HTH-type_TetR-like_transc_reg"/>
</dbReference>
<evidence type="ECO:0000256" key="4">
    <source>
        <dbReference type="PROSITE-ProRule" id="PRU00335"/>
    </source>
</evidence>
<dbReference type="InterPro" id="IPR023772">
    <property type="entry name" value="DNA-bd_HTH_TetR-type_CS"/>
</dbReference>
<evidence type="ECO:0000259" key="5">
    <source>
        <dbReference type="PROSITE" id="PS50977"/>
    </source>
</evidence>
<name>A0ABP9MC10_9MICO</name>
<protein>
    <submittedName>
        <fullName evidence="6">TetR/AcrR family transcriptional regulator</fullName>
    </submittedName>
</protein>
<dbReference type="RefSeq" id="WP_206687640.1">
    <property type="nucleotide sequence ID" value="NZ_BAABKZ010000002.1"/>
</dbReference>
<feature type="DNA-binding region" description="H-T-H motif" evidence="4">
    <location>
        <begin position="40"/>
        <end position="59"/>
    </location>
</feature>
<dbReference type="Pfam" id="PF00440">
    <property type="entry name" value="TetR_N"/>
    <property type="match status" value="1"/>
</dbReference>
<evidence type="ECO:0000256" key="3">
    <source>
        <dbReference type="ARBA" id="ARBA00023163"/>
    </source>
</evidence>
<dbReference type="PANTHER" id="PTHR30055">
    <property type="entry name" value="HTH-TYPE TRANSCRIPTIONAL REGULATOR RUTR"/>
    <property type="match status" value="1"/>
</dbReference>
<dbReference type="InterPro" id="IPR009057">
    <property type="entry name" value="Homeodomain-like_sf"/>
</dbReference>
<dbReference type="InterPro" id="IPR001647">
    <property type="entry name" value="HTH_TetR"/>
</dbReference>
<comment type="caution">
    <text evidence="6">The sequence shown here is derived from an EMBL/GenBank/DDBJ whole genome shotgun (WGS) entry which is preliminary data.</text>
</comment>
<feature type="domain" description="HTH tetR-type" evidence="5">
    <location>
        <begin position="17"/>
        <end position="77"/>
    </location>
</feature>
<organism evidence="6 7">
    <name type="scientific">Microbacterium yannicii</name>
    <dbReference type="NCBI Taxonomy" id="671622"/>
    <lineage>
        <taxon>Bacteria</taxon>
        <taxon>Bacillati</taxon>
        <taxon>Actinomycetota</taxon>
        <taxon>Actinomycetes</taxon>
        <taxon>Micrococcales</taxon>
        <taxon>Microbacteriaceae</taxon>
        <taxon>Microbacterium</taxon>
    </lineage>
</organism>